<feature type="domain" description="DUS-like FMN-binding" evidence="1">
    <location>
        <begin position="37"/>
        <end position="126"/>
    </location>
</feature>
<dbReference type="SMR" id="A0A445M033"/>
<keyword evidence="3" id="KW-1185">Reference proteome</keyword>
<protein>
    <submittedName>
        <fullName evidence="2">tRNA-dihydrouridine(20) synthase [NAD(P)+]-like</fullName>
    </submittedName>
</protein>
<dbReference type="PANTHER" id="PTHR45936:SF1">
    <property type="entry name" value="TRNA-DIHYDROURIDINE(20) SYNTHASE [NAD(P)+]-LIKE"/>
    <property type="match status" value="1"/>
</dbReference>
<name>A0A445M033_GLYSO</name>
<dbReference type="InterPro" id="IPR013785">
    <property type="entry name" value="Aldolase_TIM"/>
</dbReference>
<dbReference type="PANTHER" id="PTHR45936">
    <property type="entry name" value="TRNA-DIHYDROURIDINE(20) SYNTHASE [NAD(P)+]-LIKE"/>
    <property type="match status" value="1"/>
</dbReference>
<proteinExistence type="predicted"/>
<organism evidence="2 3">
    <name type="scientific">Glycine soja</name>
    <name type="common">Wild soybean</name>
    <dbReference type="NCBI Taxonomy" id="3848"/>
    <lineage>
        <taxon>Eukaryota</taxon>
        <taxon>Viridiplantae</taxon>
        <taxon>Streptophyta</taxon>
        <taxon>Embryophyta</taxon>
        <taxon>Tracheophyta</taxon>
        <taxon>Spermatophyta</taxon>
        <taxon>Magnoliopsida</taxon>
        <taxon>eudicotyledons</taxon>
        <taxon>Gunneridae</taxon>
        <taxon>Pentapetalae</taxon>
        <taxon>rosids</taxon>
        <taxon>fabids</taxon>
        <taxon>Fabales</taxon>
        <taxon>Fabaceae</taxon>
        <taxon>Papilionoideae</taxon>
        <taxon>50 kb inversion clade</taxon>
        <taxon>NPAAA clade</taxon>
        <taxon>indigoferoid/millettioid clade</taxon>
        <taxon>Phaseoleae</taxon>
        <taxon>Glycine</taxon>
        <taxon>Glycine subgen. Soja</taxon>
    </lineage>
</organism>
<evidence type="ECO:0000259" key="1">
    <source>
        <dbReference type="Pfam" id="PF01207"/>
    </source>
</evidence>
<dbReference type="GO" id="GO:0005737">
    <property type="term" value="C:cytoplasm"/>
    <property type="evidence" value="ECO:0007669"/>
    <property type="project" value="TreeGrafter"/>
</dbReference>
<gene>
    <name evidence="2" type="ORF">D0Y65_000783</name>
</gene>
<accession>A0A445M033</accession>
<dbReference type="Pfam" id="PF01207">
    <property type="entry name" value="Dus"/>
    <property type="match status" value="1"/>
</dbReference>
<reference evidence="2 3" key="1">
    <citation type="submission" date="2018-09" db="EMBL/GenBank/DDBJ databases">
        <title>A high-quality reference genome of wild soybean provides a powerful tool to mine soybean genomes.</title>
        <authorList>
            <person name="Xie M."/>
            <person name="Chung C.Y.L."/>
            <person name="Li M.-W."/>
            <person name="Wong F.-L."/>
            <person name="Chan T.-F."/>
            <person name="Lam H.-M."/>
        </authorList>
    </citation>
    <scope>NUCLEOTIDE SEQUENCE [LARGE SCALE GENOMIC DNA]</scope>
    <source>
        <strain evidence="3">cv. W05</strain>
        <tissue evidence="2">Hypocotyl of etiolated seedlings</tissue>
    </source>
</reference>
<dbReference type="InterPro" id="IPR052582">
    <property type="entry name" value="tRNA-DUS-like"/>
</dbReference>
<dbReference type="AlphaFoldDB" id="A0A445M033"/>
<sequence>MHLQPAFSVETKKGATWEHRICQTHTTNMEYRNKLVLAPMVRVGTLPFRLLAAQYGADITYSEEIIYHRMLKCDHQINELIGSTDFVEKGTKNVVFRTCDEEKDTVVFQIGTSNALRALATAQLVQVNCVFCFPFYTEVDM</sequence>
<dbReference type="EMBL" id="QZWG01000001">
    <property type="protein sequence ID" value="RZC28942.1"/>
    <property type="molecule type" value="Genomic_DNA"/>
</dbReference>
<dbReference type="GO" id="GO:0017150">
    <property type="term" value="F:tRNA dihydrouridine synthase activity"/>
    <property type="evidence" value="ECO:0007669"/>
    <property type="project" value="TreeGrafter"/>
</dbReference>
<evidence type="ECO:0000313" key="2">
    <source>
        <dbReference type="EMBL" id="RZC28942.1"/>
    </source>
</evidence>
<dbReference type="Gene3D" id="3.20.20.70">
    <property type="entry name" value="Aldolase class I"/>
    <property type="match status" value="1"/>
</dbReference>
<evidence type="ECO:0000313" key="3">
    <source>
        <dbReference type="Proteomes" id="UP000289340"/>
    </source>
</evidence>
<dbReference type="InterPro" id="IPR035587">
    <property type="entry name" value="DUS-like_FMN-bd"/>
</dbReference>
<dbReference type="SUPFAM" id="SSF51395">
    <property type="entry name" value="FMN-linked oxidoreductases"/>
    <property type="match status" value="1"/>
</dbReference>
<comment type="caution">
    <text evidence="2">The sequence shown here is derived from an EMBL/GenBank/DDBJ whole genome shotgun (WGS) entry which is preliminary data.</text>
</comment>
<dbReference type="Proteomes" id="UP000289340">
    <property type="component" value="Chromosome 1"/>
</dbReference>